<evidence type="ECO:0000313" key="2">
    <source>
        <dbReference type="Proteomes" id="UP000319342"/>
    </source>
</evidence>
<dbReference type="AlphaFoldDB" id="A0A518D216"/>
<keyword evidence="2" id="KW-1185">Reference proteome</keyword>
<accession>A0A518D216</accession>
<dbReference type="RefSeq" id="WP_145189029.1">
    <property type="nucleotide sequence ID" value="NZ_CP036290.1"/>
</dbReference>
<dbReference type="Gene3D" id="3.40.30.10">
    <property type="entry name" value="Glutaredoxin"/>
    <property type="match status" value="1"/>
</dbReference>
<reference evidence="1 2" key="1">
    <citation type="submission" date="2019-02" db="EMBL/GenBank/DDBJ databases">
        <title>Deep-cultivation of Planctomycetes and their phenomic and genomic characterization uncovers novel biology.</title>
        <authorList>
            <person name="Wiegand S."/>
            <person name="Jogler M."/>
            <person name="Boedeker C."/>
            <person name="Pinto D."/>
            <person name="Vollmers J."/>
            <person name="Rivas-Marin E."/>
            <person name="Kohn T."/>
            <person name="Peeters S.H."/>
            <person name="Heuer A."/>
            <person name="Rast P."/>
            <person name="Oberbeckmann S."/>
            <person name="Bunk B."/>
            <person name="Jeske O."/>
            <person name="Meyerdierks A."/>
            <person name="Storesund J.E."/>
            <person name="Kallscheuer N."/>
            <person name="Luecker S."/>
            <person name="Lage O.M."/>
            <person name="Pohl T."/>
            <person name="Merkel B.J."/>
            <person name="Hornburger P."/>
            <person name="Mueller R.-W."/>
            <person name="Bruemmer F."/>
            <person name="Labrenz M."/>
            <person name="Spormann A.M."/>
            <person name="Op den Camp H."/>
            <person name="Overmann J."/>
            <person name="Amann R."/>
            <person name="Jetten M.S.M."/>
            <person name="Mascher T."/>
            <person name="Medema M.H."/>
            <person name="Devos D.P."/>
            <person name="Kaster A.-K."/>
            <person name="Ovreas L."/>
            <person name="Rohde M."/>
            <person name="Galperin M.Y."/>
            <person name="Jogler C."/>
        </authorList>
    </citation>
    <scope>NUCLEOTIDE SEQUENCE [LARGE SCALE GENOMIC DNA]</scope>
    <source>
        <strain evidence="1 2">Pla163</strain>
    </source>
</reference>
<organism evidence="1 2">
    <name type="scientific">Rohdeia mirabilis</name>
    <dbReference type="NCBI Taxonomy" id="2528008"/>
    <lineage>
        <taxon>Bacteria</taxon>
        <taxon>Pseudomonadati</taxon>
        <taxon>Planctomycetota</taxon>
        <taxon>Planctomycetia</taxon>
        <taxon>Planctomycetia incertae sedis</taxon>
        <taxon>Rohdeia</taxon>
    </lineage>
</organism>
<sequence>MTNEHSGDGVAKTEAWIEKHGAKYAYGYFDGNVLSNAVNHRAWPHSALIGPDGTILWTGHPSGITDSMIEQYIEGAITKPLFQWDDAVRKVADALRAKELGKALKEAQKLAEKGVTDSDVALATAERLVENAVRSVESAFEEGNFLDAHTNAERYAKQLKGLDAATRLEEIITHCETDDVAKEVMKAQQKLRSLLGKRLKKQRDADSLIEKLRAMATEHAGTYVAVEAEQAIAEVQALRETLR</sequence>
<dbReference type="InterPro" id="IPR036249">
    <property type="entry name" value="Thioredoxin-like_sf"/>
</dbReference>
<dbReference type="SUPFAM" id="SSF52833">
    <property type="entry name" value="Thioredoxin-like"/>
    <property type="match status" value="1"/>
</dbReference>
<evidence type="ECO:0000313" key="1">
    <source>
        <dbReference type="EMBL" id="QDU85521.1"/>
    </source>
</evidence>
<dbReference type="EMBL" id="CP036290">
    <property type="protein sequence ID" value="QDU85521.1"/>
    <property type="molecule type" value="Genomic_DNA"/>
</dbReference>
<protein>
    <submittedName>
        <fullName evidence="1">Uncharacterized protein</fullName>
    </submittedName>
</protein>
<dbReference type="OrthoDB" id="288837at2"/>
<proteinExistence type="predicted"/>
<name>A0A518D216_9BACT</name>
<dbReference type="Proteomes" id="UP000319342">
    <property type="component" value="Chromosome"/>
</dbReference>
<gene>
    <name evidence="1" type="ORF">Pla163_26530</name>
</gene>